<gene>
    <name evidence="4" type="ORF">SAMN05192558_106345</name>
</gene>
<dbReference type="InterPro" id="IPR036705">
    <property type="entry name" value="Ribosyl_crysJ1_sf"/>
</dbReference>
<evidence type="ECO:0000256" key="2">
    <source>
        <dbReference type="ARBA" id="ARBA00022801"/>
    </source>
</evidence>
<feature type="binding site" evidence="3">
    <location>
        <position position="65"/>
    </location>
    <ligand>
        <name>Mg(2+)</name>
        <dbReference type="ChEBI" id="CHEBI:18420"/>
        <label>1</label>
    </ligand>
</feature>
<dbReference type="OrthoDB" id="4871367at2"/>
<protein>
    <submittedName>
        <fullName evidence="4">ADP-ribosylglycohydrolase</fullName>
    </submittedName>
</protein>
<dbReference type="GO" id="GO:0016787">
    <property type="term" value="F:hydrolase activity"/>
    <property type="evidence" value="ECO:0007669"/>
    <property type="project" value="UniProtKB-KW"/>
</dbReference>
<keyword evidence="2 4" id="KW-0378">Hydrolase</keyword>
<dbReference type="EMBL" id="FNJB01000006">
    <property type="protein sequence ID" value="SDP10800.1"/>
    <property type="molecule type" value="Genomic_DNA"/>
</dbReference>
<dbReference type="Pfam" id="PF03747">
    <property type="entry name" value="ADP_ribosyl_GH"/>
    <property type="match status" value="1"/>
</dbReference>
<feature type="binding site" evidence="3">
    <location>
        <position position="309"/>
    </location>
    <ligand>
        <name>Mg(2+)</name>
        <dbReference type="ChEBI" id="CHEBI:18420"/>
        <label>1</label>
    </ligand>
</feature>
<reference evidence="5" key="1">
    <citation type="submission" date="2016-10" db="EMBL/GenBank/DDBJ databases">
        <authorList>
            <person name="Varghese N."/>
            <person name="Submissions S."/>
        </authorList>
    </citation>
    <scope>NUCLEOTIDE SEQUENCE [LARGE SCALE GENOMIC DNA]</scope>
    <source>
        <strain evidence="5">IBRC-M 10655</strain>
    </source>
</reference>
<dbReference type="PANTHER" id="PTHR16222:SF24">
    <property type="entry name" value="ADP-RIBOSYLHYDROLASE ARH3"/>
    <property type="match status" value="1"/>
</dbReference>
<dbReference type="Gene3D" id="1.10.4080.10">
    <property type="entry name" value="ADP-ribosylation/Crystallin J1"/>
    <property type="match status" value="1"/>
</dbReference>
<dbReference type="GO" id="GO:0046872">
    <property type="term" value="F:metal ion binding"/>
    <property type="evidence" value="ECO:0007669"/>
    <property type="project" value="UniProtKB-KW"/>
</dbReference>
<evidence type="ECO:0000256" key="3">
    <source>
        <dbReference type="PIRSR" id="PIRSR605502-1"/>
    </source>
</evidence>
<feature type="binding site" evidence="3">
    <location>
        <position position="64"/>
    </location>
    <ligand>
        <name>Mg(2+)</name>
        <dbReference type="ChEBI" id="CHEBI:18420"/>
        <label>1</label>
    </ligand>
</feature>
<feature type="binding site" evidence="3">
    <location>
        <position position="310"/>
    </location>
    <ligand>
        <name>Mg(2+)</name>
        <dbReference type="ChEBI" id="CHEBI:18420"/>
        <label>1</label>
    </ligand>
</feature>
<evidence type="ECO:0000313" key="4">
    <source>
        <dbReference type="EMBL" id="SDP10800.1"/>
    </source>
</evidence>
<dbReference type="PANTHER" id="PTHR16222">
    <property type="entry name" value="ADP-RIBOSYLGLYCOHYDROLASE"/>
    <property type="match status" value="1"/>
</dbReference>
<dbReference type="Proteomes" id="UP000199651">
    <property type="component" value="Unassembled WGS sequence"/>
</dbReference>
<comment type="similarity">
    <text evidence="1">Belongs to the ADP-ribosylglycohydrolase family.</text>
</comment>
<dbReference type="STRING" id="504798.SAMN05421871_106107"/>
<comment type="cofactor">
    <cofactor evidence="3">
        <name>Mg(2+)</name>
        <dbReference type="ChEBI" id="CHEBI:18420"/>
    </cofactor>
    <text evidence="3">Binds 2 magnesium ions per subunit.</text>
</comment>
<organism evidence="4 5">
    <name type="scientific">Actinokineospora alba</name>
    <dbReference type="NCBI Taxonomy" id="504798"/>
    <lineage>
        <taxon>Bacteria</taxon>
        <taxon>Bacillati</taxon>
        <taxon>Actinomycetota</taxon>
        <taxon>Actinomycetes</taxon>
        <taxon>Pseudonocardiales</taxon>
        <taxon>Pseudonocardiaceae</taxon>
        <taxon>Actinokineospora</taxon>
    </lineage>
</organism>
<dbReference type="InterPro" id="IPR005502">
    <property type="entry name" value="Ribosyl_crysJ1"/>
</dbReference>
<accession>A0A1H0Q167</accession>
<keyword evidence="3" id="KW-0479">Metal-binding</keyword>
<keyword evidence="3" id="KW-0460">Magnesium</keyword>
<dbReference type="SUPFAM" id="SSF101478">
    <property type="entry name" value="ADP-ribosylglycohydrolase"/>
    <property type="match status" value="1"/>
</dbReference>
<dbReference type="InterPro" id="IPR050792">
    <property type="entry name" value="ADP-ribosylglycohydrolase"/>
</dbReference>
<dbReference type="AlphaFoldDB" id="A0A1H0Q167"/>
<feature type="binding site" evidence="3">
    <location>
        <position position="307"/>
    </location>
    <ligand>
        <name>Mg(2+)</name>
        <dbReference type="ChEBI" id="CHEBI:18420"/>
        <label>1</label>
    </ligand>
</feature>
<keyword evidence="5" id="KW-1185">Reference proteome</keyword>
<evidence type="ECO:0000256" key="1">
    <source>
        <dbReference type="ARBA" id="ARBA00010702"/>
    </source>
</evidence>
<proteinExistence type="inferred from homology"/>
<sequence length="371" mass="39336">MDGDFPYDRVIPVDQWLGCLLAGAVGDALGGPVEFLSIADIRARFGPDGTTGYADAYGGRGKITDDTQLTLFTLEAMIRGHIAKRLLYFEQHPSSVLQHAYQRWLHTQGVPWHKAAGSYAMQAEPDGWLIGERDLFHRRAPGSTVLHALEGYAAGAERGTLSHRLNDSKGCGAVMRAAPCALWSEDPLDGFVIAAQAGALTHGHPSGYLAAGALAFLVHRLLDDADLPDAIADVRAELVTWEDSAETVAALDGAVALAERGRPSPEALAGLGGGWVGEEALAIGVCAALAADDLADGLLLAVNHSGDSDSTGSICGNLLGAAHGVAAIPADWLAELELRDVIERLGRDALIEFSRHNSLEDPEWQVRYPAW</sequence>
<evidence type="ECO:0000313" key="5">
    <source>
        <dbReference type="Proteomes" id="UP000199651"/>
    </source>
</evidence>
<name>A0A1H0Q167_9PSEU</name>
<feature type="binding site" evidence="3">
    <location>
        <position position="66"/>
    </location>
    <ligand>
        <name>Mg(2+)</name>
        <dbReference type="ChEBI" id="CHEBI:18420"/>
        <label>1</label>
    </ligand>
</feature>
<dbReference type="RefSeq" id="WP_091376643.1">
    <property type="nucleotide sequence ID" value="NZ_FNDV01000006.1"/>
</dbReference>